<dbReference type="EMBL" id="SORZ01000001">
    <property type="protein sequence ID" value="TPW36091.1"/>
    <property type="molecule type" value="Genomic_DNA"/>
</dbReference>
<evidence type="ECO:0000313" key="3">
    <source>
        <dbReference type="Proteomes" id="UP000315037"/>
    </source>
</evidence>
<gene>
    <name evidence="2" type="ORF">E3202_04135</name>
</gene>
<accession>A0A506URW0</accession>
<name>A0A506URW0_9PROT</name>
<evidence type="ECO:0000256" key="1">
    <source>
        <dbReference type="SAM" id="Phobius"/>
    </source>
</evidence>
<sequence length="212" mass="25198">MMEFWSWPLEPMQIKIIGDTSGWVKYAPWAAVAVSFLGVLCTGFFAWQQKNISQGVEKIADEQRKIADQQKEIANGKLKLDLSNRRFEAWGNFRKVIISTERFIFNNIEKYANISEEEFKLLSVPEEEKDFDRRAAVMQMEMLFPEEIIGKKCNEIMDYYIGQINKMRKCFYNKNHNDFRRFCFGYGISVSNYVRELEEVYHKVLKEMSIYR</sequence>
<comment type="caution">
    <text evidence="2">The sequence shown here is derived from an EMBL/GenBank/DDBJ whole genome shotgun (WGS) entry which is preliminary data.</text>
</comment>
<keyword evidence="1" id="KW-0812">Transmembrane</keyword>
<feature type="transmembrane region" description="Helical" evidence="1">
    <location>
        <begin position="26"/>
        <end position="47"/>
    </location>
</feature>
<evidence type="ECO:0008006" key="4">
    <source>
        <dbReference type="Google" id="ProtNLM"/>
    </source>
</evidence>
<protein>
    <recommendedName>
        <fullName evidence="4">DUF4760 domain-containing protein</fullName>
    </recommendedName>
</protein>
<organism evidence="2 3">
    <name type="scientific">Oecophyllibacter saccharovorans</name>
    <dbReference type="NCBI Taxonomy" id="2558360"/>
    <lineage>
        <taxon>Bacteria</taxon>
        <taxon>Pseudomonadati</taxon>
        <taxon>Pseudomonadota</taxon>
        <taxon>Alphaproteobacteria</taxon>
        <taxon>Acetobacterales</taxon>
        <taxon>Acetobacteraceae</taxon>
        <taxon>Oecophyllibacter</taxon>
    </lineage>
</organism>
<proteinExistence type="predicted"/>
<dbReference type="Proteomes" id="UP000315037">
    <property type="component" value="Unassembled WGS sequence"/>
</dbReference>
<evidence type="ECO:0000313" key="2">
    <source>
        <dbReference type="EMBL" id="TPW36091.1"/>
    </source>
</evidence>
<keyword evidence="3" id="KW-1185">Reference proteome</keyword>
<dbReference type="AlphaFoldDB" id="A0A506URW0"/>
<reference evidence="2 3" key="1">
    <citation type="submission" date="2019-03" db="EMBL/GenBank/DDBJ databases">
        <title>The complete genome sequence of Neokomagataea sp. Jb2 NBRC113641.</title>
        <authorList>
            <person name="Chua K.-O."/>
            <person name="Chan K.-G."/>
            <person name="See-Too W.-S."/>
        </authorList>
    </citation>
    <scope>NUCLEOTIDE SEQUENCE [LARGE SCALE GENOMIC DNA]</scope>
    <source>
        <strain evidence="2 3">Jb2</strain>
    </source>
</reference>
<dbReference type="RefSeq" id="WP_165600434.1">
    <property type="nucleotide sequence ID" value="NZ_SORZ01000001.1"/>
</dbReference>
<keyword evidence="1" id="KW-0472">Membrane</keyword>
<keyword evidence="1" id="KW-1133">Transmembrane helix</keyword>